<evidence type="ECO:0000313" key="2">
    <source>
        <dbReference type="EMBL" id="TNJ26194.1"/>
    </source>
</evidence>
<sequence>MQFVPPRHERDGQEAPCKEEDDPRISKLDTGTRPLVRGILTSPQEPGLQVVTRQTTNSPSLTWLPPTSNGLSILVDPHLLIPCRSGFLGAMRGEHKSHGQAHQLVHPTGVRVPLLLASHMALFDRKRGLSPVSEVRMRTRAVTLPPRPPSSFDQPLHVVPFYYSDRPAGRNPLAGKRVIQGGVPENPNAMCPRM</sequence>
<feature type="compositionally biased region" description="Basic and acidic residues" evidence="1">
    <location>
        <begin position="1"/>
        <end position="27"/>
    </location>
</feature>
<dbReference type="AlphaFoldDB" id="A0A4Z1SKL4"/>
<name>A0A4Z1SKL4_GIAMU</name>
<organism evidence="2 3">
    <name type="scientific">Giardia muris</name>
    <dbReference type="NCBI Taxonomy" id="5742"/>
    <lineage>
        <taxon>Eukaryota</taxon>
        <taxon>Metamonada</taxon>
        <taxon>Diplomonadida</taxon>
        <taxon>Hexamitidae</taxon>
        <taxon>Giardiinae</taxon>
        <taxon>Giardia</taxon>
    </lineage>
</organism>
<dbReference type="Proteomes" id="UP000315496">
    <property type="component" value="Chromosome 5"/>
</dbReference>
<proteinExistence type="predicted"/>
<keyword evidence="3" id="KW-1185">Reference proteome</keyword>
<dbReference type="VEuPathDB" id="GiardiaDB:GMRT_15927"/>
<evidence type="ECO:0000313" key="3">
    <source>
        <dbReference type="Proteomes" id="UP000315496"/>
    </source>
</evidence>
<feature type="region of interest" description="Disordered" evidence="1">
    <location>
        <begin position="1"/>
        <end position="29"/>
    </location>
</feature>
<accession>A0A4Z1SKL4</accession>
<comment type="caution">
    <text evidence="2">The sequence shown here is derived from an EMBL/GenBank/DDBJ whole genome shotgun (WGS) entry which is preliminary data.</text>
</comment>
<reference evidence="2 3" key="1">
    <citation type="submission" date="2019-05" db="EMBL/GenBank/DDBJ databases">
        <title>The compact genome of Giardia muris reveals important steps in the evolution of intestinal protozoan parasites.</title>
        <authorList>
            <person name="Xu F."/>
            <person name="Jimenez-Gonzalez A."/>
            <person name="Einarsson E."/>
            <person name="Astvaldsson A."/>
            <person name="Peirasmaki D."/>
            <person name="Eckmann L."/>
            <person name="Andersson J.O."/>
            <person name="Svard S.G."/>
            <person name="Jerlstrom-Hultqvist J."/>
        </authorList>
    </citation>
    <scope>NUCLEOTIDE SEQUENCE [LARGE SCALE GENOMIC DNA]</scope>
    <source>
        <strain evidence="2 3">Roberts-Thomson</strain>
    </source>
</reference>
<protein>
    <submittedName>
        <fullName evidence="2">Uncharacterized protein</fullName>
    </submittedName>
</protein>
<dbReference type="EMBL" id="VDLU01000005">
    <property type="protein sequence ID" value="TNJ26194.1"/>
    <property type="molecule type" value="Genomic_DNA"/>
</dbReference>
<evidence type="ECO:0000256" key="1">
    <source>
        <dbReference type="SAM" id="MobiDB-lite"/>
    </source>
</evidence>
<gene>
    <name evidence="2" type="ORF">GMRT_15927</name>
</gene>